<accession>A0ACB8UE18</accession>
<proteinExistence type="predicted"/>
<dbReference type="Proteomes" id="UP001055072">
    <property type="component" value="Unassembled WGS sequence"/>
</dbReference>
<protein>
    <submittedName>
        <fullName evidence="1">Uncharacterized protein</fullName>
    </submittedName>
</protein>
<name>A0ACB8UE18_9APHY</name>
<evidence type="ECO:0000313" key="2">
    <source>
        <dbReference type="Proteomes" id="UP001055072"/>
    </source>
</evidence>
<keyword evidence="2" id="KW-1185">Reference proteome</keyword>
<gene>
    <name evidence="1" type="ORF">BDY19DRAFT_990236</name>
</gene>
<sequence length="470" mass="52119">MATVLNNLGHRDLLLAGAFAGLGLFAIYRRYNSSSSTSSSDSVKVSTGAEAPSSTKPALAARSSISPQQHEPGEWKPVQFDYPTIVPSADDPRNIRPVPYRPFKWGEYQVMMGLRTMPWDEWFELDEQFEHYYRIRENRLRTRGERLVQVLPATPGLVNGGHDAAAELVQEMAEYLSRRYPTMYTVKRNESASDSSGWYGLPSIKEITIIPVGKTYKIDEEEPMALAGMLAQDDIAIMIEGSDGQYYLQAGVVLIPGMWRLQDKIGMSMDDIHISGTVPQYDSKLKFGMNRFFTRMPLDKPVTRANYSFQVVAPPDIADPSDPNELSWAKTMKGDEEDEDNKPGYLNAKDDAPYESGGGNGNPAVISDLANSTSAVNPSLVRMRVERETLRRLPRTGAIIFAIRTYQTPLVDLASEPEIPGRLASAIRSWPEDVAVYKARAAYESVLGYLDKQYAAQVAAGLTSPLGAKE</sequence>
<evidence type="ECO:0000313" key="1">
    <source>
        <dbReference type="EMBL" id="KAI0092520.1"/>
    </source>
</evidence>
<comment type="caution">
    <text evidence="1">The sequence shown here is derived from an EMBL/GenBank/DDBJ whole genome shotgun (WGS) entry which is preliminary data.</text>
</comment>
<organism evidence="1 2">
    <name type="scientific">Irpex rosettiformis</name>
    <dbReference type="NCBI Taxonomy" id="378272"/>
    <lineage>
        <taxon>Eukaryota</taxon>
        <taxon>Fungi</taxon>
        <taxon>Dikarya</taxon>
        <taxon>Basidiomycota</taxon>
        <taxon>Agaricomycotina</taxon>
        <taxon>Agaricomycetes</taxon>
        <taxon>Polyporales</taxon>
        <taxon>Irpicaceae</taxon>
        <taxon>Irpex</taxon>
    </lineage>
</organism>
<reference evidence="1" key="1">
    <citation type="journal article" date="2021" name="Environ. Microbiol.">
        <title>Gene family expansions and transcriptome signatures uncover fungal adaptations to wood decay.</title>
        <authorList>
            <person name="Hage H."/>
            <person name="Miyauchi S."/>
            <person name="Viragh M."/>
            <person name="Drula E."/>
            <person name="Min B."/>
            <person name="Chaduli D."/>
            <person name="Navarro D."/>
            <person name="Favel A."/>
            <person name="Norest M."/>
            <person name="Lesage-Meessen L."/>
            <person name="Balint B."/>
            <person name="Merenyi Z."/>
            <person name="de Eugenio L."/>
            <person name="Morin E."/>
            <person name="Martinez A.T."/>
            <person name="Baldrian P."/>
            <person name="Stursova M."/>
            <person name="Martinez M.J."/>
            <person name="Novotny C."/>
            <person name="Magnuson J.K."/>
            <person name="Spatafora J.W."/>
            <person name="Maurice S."/>
            <person name="Pangilinan J."/>
            <person name="Andreopoulos W."/>
            <person name="LaButti K."/>
            <person name="Hundley H."/>
            <person name="Na H."/>
            <person name="Kuo A."/>
            <person name="Barry K."/>
            <person name="Lipzen A."/>
            <person name="Henrissat B."/>
            <person name="Riley R."/>
            <person name="Ahrendt S."/>
            <person name="Nagy L.G."/>
            <person name="Grigoriev I.V."/>
            <person name="Martin F."/>
            <person name="Rosso M.N."/>
        </authorList>
    </citation>
    <scope>NUCLEOTIDE SEQUENCE</scope>
    <source>
        <strain evidence="1">CBS 384.51</strain>
    </source>
</reference>
<dbReference type="EMBL" id="MU274903">
    <property type="protein sequence ID" value="KAI0092520.1"/>
    <property type="molecule type" value="Genomic_DNA"/>
</dbReference>